<protein>
    <recommendedName>
        <fullName evidence="4">Rna-directed dna polymerase from mobile element jockey-like</fullName>
    </recommendedName>
</protein>
<name>A0A3M0K0I0_HIRRU</name>
<evidence type="ECO:0000313" key="3">
    <source>
        <dbReference type="Proteomes" id="UP000269221"/>
    </source>
</evidence>
<comment type="caution">
    <text evidence="2">The sequence shown here is derived from an EMBL/GenBank/DDBJ whole genome shotgun (WGS) entry which is preliminary data.</text>
</comment>
<dbReference type="PANTHER" id="PTHR33395:SF22">
    <property type="entry name" value="REVERSE TRANSCRIPTASE DOMAIN-CONTAINING PROTEIN"/>
    <property type="match status" value="1"/>
</dbReference>
<keyword evidence="3" id="KW-1185">Reference proteome</keyword>
<evidence type="ECO:0000256" key="1">
    <source>
        <dbReference type="SAM" id="MobiDB-lite"/>
    </source>
</evidence>
<dbReference type="OrthoDB" id="10067229at2759"/>
<sequence length="279" mass="30654">MDNGSKGSHYPELEDHDCKNDQISVDPEIVHDLLLQLDCYKSMGPDGIHPRALKEMADIIIKSLLMIFEPSWESGDVPADWKLTNIVTAFRKGKKEDLETTGLSVSLQCLLTDPQGERGSRCPQDTKASNASPNKPDPISSWRTDNVLTKAAPQSPPLLKSDSSLGQFVLTQLKPKNKQATLIQPTALQGIALAKGLDPALGLGLPAQLVQVPLQSLPTLQQMDTLTQFGVIHELANRFDPFIQIIRKDIKQEWAQHGSLGDPTSDWMPAGRSTVHRNS</sequence>
<organism evidence="2 3">
    <name type="scientific">Hirundo rustica rustica</name>
    <dbReference type="NCBI Taxonomy" id="333673"/>
    <lineage>
        <taxon>Eukaryota</taxon>
        <taxon>Metazoa</taxon>
        <taxon>Chordata</taxon>
        <taxon>Craniata</taxon>
        <taxon>Vertebrata</taxon>
        <taxon>Euteleostomi</taxon>
        <taxon>Archelosauria</taxon>
        <taxon>Archosauria</taxon>
        <taxon>Dinosauria</taxon>
        <taxon>Saurischia</taxon>
        <taxon>Theropoda</taxon>
        <taxon>Coelurosauria</taxon>
        <taxon>Aves</taxon>
        <taxon>Neognathae</taxon>
        <taxon>Neoaves</taxon>
        <taxon>Telluraves</taxon>
        <taxon>Australaves</taxon>
        <taxon>Passeriformes</taxon>
        <taxon>Sylvioidea</taxon>
        <taxon>Hirundinidae</taxon>
        <taxon>Hirundo</taxon>
    </lineage>
</organism>
<dbReference type="Proteomes" id="UP000269221">
    <property type="component" value="Unassembled WGS sequence"/>
</dbReference>
<dbReference type="EMBL" id="QRBI01000120">
    <property type="protein sequence ID" value="RMC06468.1"/>
    <property type="molecule type" value="Genomic_DNA"/>
</dbReference>
<reference evidence="2 3" key="1">
    <citation type="submission" date="2018-07" db="EMBL/GenBank/DDBJ databases">
        <title>A high quality draft genome assembly of the barn swallow (H. rustica rustica).</title>
        <authorList>
            <person name="Formenti G."/>
            <person name="Chiara M."/>
            <person name="Poveda L."/>
            <person name="Francoijs K.-J."/>
            <person name="Bonisoli-Alquati A."/>
            <person name="Canova L."/>
            <person name="Gianfranceschi L."/>
            <person name="Horner D.S."/>
            <person name="Saino N."/>
        </authorList>
    </citation>
    <scope>NUCLEOTIDE SEQUENCE [LARGE SCALE GENOMIC DNA]</scope>
    <source>
        <strain evidence="2">Chelidonia</strain>
        <tissue evidence="2">Blood</tissue>
    </source>
</reference>
<feature type="region of interest" description="Disordered" evidence="1">
    <location>
        <begin position="114"/>
        <end position="145"/>
    </location>
</feature>
<gene>
    <name evidence="2" type="ORF">DUI87_15903</name>
</gene>
<dbReference type="PANTHER" id="PTHR33395">
    <property type="entry name" value="TRANSCRIPTASE, PUTATIVE-RELATED-RELATED"/>
    <property type="match status" value="1"/>
</dbReference>
<evidence type="ECO:0000313" key="2">
    <source>
        <dbReference type="EMBL" id="RMC06468.1"/>
    </source>
</evidence>
<proteinExistence type="predicted"/>
<accession>A0A3M0K0I0</accession>
<dbReference type="AlphaFoldDB" id="A0A3M0K0I0"/>
<feature type="region of interest" description="Disordered" evidence="1">
    <location>
        <begin position="257"/>
        <end position="279"/>
    </location>
</feature>
<evidence type="ECO:0008006" key="4">
    <source>
        <dbReference type="Google" id="ProtNLM"/>
    </source>
</evidence>
<dbReference type="STRING" id="333673.A0A3M0K0I0"/>